<dbReference type="Proteomes" id="UP001595758">
    <property type="component" value="Unassembled WGS sequence"/>
</dbReference>
<dbReference type="EMBL" id="JBHSAB010000005">
    <property type="protein sequence ID" value="MFC3908464.1"/>
    <property type="molecule type" value="Genomic_DNA"/>
</dbReference>
<protein>
    <submittedName>
        <fullName evidence="2">Uncharacterized protein</fullName>
    </submittedName>
</protein>
<organism evidence="2 3">
    <name type="scientific">Legionella dresdenensis</name>
    <dbReference type="NCBI Taxonomy" id="450200"/>
    <lineage>
        <taxon>Bacteria</taxon>
        <taxon>Pseudomonadati</taxon>
        <taxon>Pseudomonadota</taxon>
        <taxon>Gammaproteobacteria</taxon>
        <taxon>Legionellales</taxon>
        <taxon>Legionellaceae</taxon>
        <taxon>Legionella</taxon>
    </lineage>
</organism>
<evidence type="ECO:0000256" key="1">
    <source>
        <dbReference type="SAM" id="MobiDB-lite"/>
    </source>
</evidence>
<name>A0ABV8CDR5_9GAMM</name>
<feature type="compositionally biased region" description="Polar residues" evidence="1">
    <location>
        <begin position="1"/>
        <end position="19"/>
    </location>
</feature>
<accession>A0ABV8CDR5</accession>
<dbReference type="RefSeq" id="WP_382341772.1">
    <property type="nucleotide sequence ID" value="NZ_JBHSAB010000005.1"/>
</dbReference>
<evidence type="ECO:0000313" key="3">
    <source>
        <dbReference type="Proteomes" id="UP001595758"/>
    </source>
</evidence>
<feature type="region of interest" description="Disordered" evidence="1">
    <location>
        <begin position="1"/>
        <end position="55"/>
    </location>
</feature>
<sequence length="55" mass="6173">MSTNKSFQSNKTSKSSNPVHNEKRESRRLKRDIAGEGSSLKHQKDKTVNPSDSDV</sequence>
<comment type="caution">
    <text evidence="2">The sequence shown here is derived from an EMBL/GenBank/DDBJ whole genome shotgun (WGS) entry which is preliminary data.</text>
</comment>
<evidence type="ECO:0000313" key="2">
    <source>
        <dbReference type="EMBL" id="MFC3908464.1"/>
    </source>
</evidence>
<reference evidence="3" key="1">
    <citation type="journal article" date="2019" name="Int. J. Syst. Evol. Microbiol.">
        <title>The Global Catalogue of Microorganisms (GCM) 10K type strain sequencing project: providing services to taxonomists for standard genome sequencing and annotation.</title>
        <authorList>
            <consortium name="The Broad Institute Genomics Platform"/>
            <consortium name="The Broad Institute Genome Sequencing Center for Infectious Disease"/>
            <person name="Wu L."/>
            <person name="Ma J."/>
        </authorList>
    </citation>
    <scope>NUCLEOTIDE SEQUENCE [LARGE SCALE GENOMIC DNA]</scope>
    <source>
        <strain evidence="3">CCUG 59858</strain>
    </source>
</reference>
<keyword evidence="3" id="KW-1185">Reference proteome</keyword>
<gene>
    <name evidence="2" type="ORF">ACFORL_05165</name>
</gene>
<proteinExistence type="predicted"/>